<dbReference type="InterPro" id="IPR048898">
    <property type="entry name" value="OB_NMD3"/>
</dbReference>
<reference evidence="12" key="2">
    <citation type="submission" date="2019-06" db="EMBL/GenBank/DDBJ databases">
        <title>Genomics analysis of Aphanomyces spp. identifies a new class of oomycete effector associated with host adaptation.</title>
        <authorList>
            <person name="Gaulin E."/>
        </authorList>
    </citation>
    <scope>NUCLEOTIDE SEQUENCE</scope>
    <source>
        <strain evidence="12">CBS 578.67</strain>
    </source>
</reference>
<dbReference type="GO" id="GO:0005737">
    <property type="term" value="C:cytoplasm"/>
    <property type="evidence" value="ECO:0007669"/>
    <property type="project" value="UniProtKB-SubCell"/>
</dbReference>
<dbReference type="EMBL" id="CAADRA010005200">
    <property type="protein sequence ID" value="VFT86905.1"/>
    <property type="molecule type" value="Genomic_DNA"/>
</dbReference>
<dbReference type="AlphaFoldDB" id="A0A485KPE3"/>
<dbReference type="GO" id="GO:0015031">
    <property type="term" value="P:protein transport"/>
    <property type="evidence" value="ECO:0007669"/>
    <property type="project" value="UniProtKB-KW"/>
</dbReference>
<feature type="region of interest" description="Disordered" evidence="8">
    <location>
        <begin position="425"/>
        <end position="444"/>
    </location>
</feature>
<proteinExistence type="inferred from homology"/>
<dbReference type="InterPro" id="IPR048899">
    <property type="entry name" value="NMD_SH3"/>
</dbReference>
<keyword evidence="5 7" id="KW-0653">Protein transport</keyword>
<dbReference type="PANTHER" id="PTHR12746:SF2">
    <property type="entry name" value="60S RIBOSOMAL EXPORT PROTEIN NMD3"/>
    <property type="match status" value="1"/>
</dbReference>
<organism evidence="13 14">
    <name type="scientific">Aphanomyces stellatus</name>
    <dbReference type="NCBI Taxonomy" id="120398"/>
    <lineage>
        <taxon>Eukaryota</taxon>
        <taxon>Sar</taxon>
        <taxon>Stramenopiles</taxon>
        <taxon>Oomycota</taxon>
        <taxon>Saprolegniomycetes</taxon>
        <taxon>Saprolegniales</taxon>
        <taxon>Verrucalvaceae</taxon>
        <taxon>Aphanomyces</taxon>
    </lineage>
</organism>
<evidence type="ECO:0000259" key="11">
    <source>
        <dbReference type="Pfam" id="PF21193"/>
    </source>
</evidence>
<dbReference type="InterPro" id="IPR039768">
    <property type="entry name" value="Nmd3"/>
</dbReference>
<evidence type="ECO:0000256" key="5">
    <source>
        <dbReference type="ARBA" id="ARBA00022927"/>
    </source>
</evidence>
<dbReference type="OrthoDB" id="203821at2759"/>
<dbReference type="Pfam" id="PF04981">
    <property type="entry name" value="NMD3"/>
    <property type="match status" value="1"/>
</dbReference>
<dbReference type="GO" id="GO:0005634">
    <property type="term" value="C:nucleus"/>
    <property type="evidence" value="ECO:0007669"/>
    <property type="project" value="UniProtKB-SubCell"/>
</dbReference>
<evidence type="ECO:0000259" key="10">
    <source>
        <dbReference type="Pfam" id="PF21192"/>
    </source>
</evidence>
<dbReference type="PANTHER" id="PTHR12746">
    <property type="entry name" value="NONSENSE-MEDIATED MRNA DECAY PROTEIN 3"/>
    <property type="match status" value="1"/>
</dbReference>
<evidence type="ECO:0000313" key="12">
    <source>
        <dbReference type="EMBL" id="KAF0699419.1"/>
    </source>
</evidence>
<reference evidence="13 14" key="1">
    <citation type="submission" date="2019-03" db="EMBL/GenBank/DDBJ databases">
        <authorList>
            <person name="Gaulin E."/>
            <person name="Dumas B."/>
        </authorList>
    </citation>
    <scope>NUCLEOTIDE SEQUENCE [LARGE SCALE GENOMIC DNA]</scope>
    <source>
        <strain evidence="13">CBS 568.67</strain>
    </source>
</reference>
<dbReference type="Proteomes" id="UP000332933">
    <property type="component" value="Unassembled WGS sequence"/>
</dbReference>
<evidence type="ECO:0000313" key="14">
    <source>
        <dbReference type="Proteomes" id="UP000332933"/>
    </source>
</evidence>
<evidence type="ECO:0000313" key="13">
    <source>
        <dbReference type="EMBL" id="VFT86905.1"/>
    </source>
</evidence>
<evidence type="ECO:0000256" key="1">
    <source>
        <dbReference type="ARBA" id="ARBA00009794"/>
    </source>
</evidence>
<keyword evidence="14" id="KW-1185">Reference proteome</keyword>
<feature type="domain" description="60S ribosomal export protein NMD3 OB-fold" evidence="10">
    <location>
        <begin position="285"/>
        <end position="375"/>
    </location>
</feature>
<evidence type="ECO:0000256" key="3">
    <source>
        <dbReference type="ARBA" id="ARBA00022448"/>
    </source>
</evidence>
<gene>
    <name evidence="13" type="primary">Aste57867_10027</name>
    <name evidence="12" type="ORF">As57867_009988</name>
    <name evidence="13" type="ORF">ASTE57867_10027</name>
</gene>
<name>A0A485KPE3_9STRA</name>
<evidence type="ECO:0000256" key="8">
    <source>
        <dbReference type="SAM" id="MobiDB-lite"/>
    </source>
</evidence>
<comment type="similarity">
    <text evidence="1 7">Belongs to the NMD3 family.</text>
</comment>
<keyword evidence="6 7" id="KW-0539">Nucleus</keyword>
<dbReference type="GO" id="GO:0043023">
    <property type="term" value="F:ribosomal large subunit binding"/>
    <property type="evidence" value="ECO:0007669"/>
    <property type="project" value="InterPro"/>
</dbReference>
<dbReference type="Pfam" id="PF21192">
    <property type="entry name" value="OB_NMD3"/>
    <property type="match status" value="1"/>
</dbReference>
<evidence type="ECO:0000256" key="4">
    <source>
        <dbReference type="ARBA" id="ARBA00022490"/>
    </source>
</evidence>
<feature type="compositionally biased region" description="Acidic residues" evidence="8">
    <location>
        <begin position="425"/>
        <end position="435"/>
    </location>
</feature>
<feature type="domain" description="Nmd3 N-terminal" evidence="9">
    <location>
        <begin position="1"/>
        <end position="217"/>
    </location>
</feature>
<evidence type="ECO:0000259" key="9">
    <source>
        <dbReference type="Pfam" id="PF04981"/>
    </source>
</evidence>
<comment type="function">
    <text evidence="7">Acts as an adapter for the XPO1/CRM1-mediated export of the 60S ribosomal subunit.</text>
</comment>
<protein>
    <recommendedName>
        <fullName evidence="2 7">60S ribosomal export protein NMD3</fullName>
    </recommendedName>
</protein>
<accession>A0A485KPE3</accession>
<dbReference type="GO" id="GO:0000055">
    <property type="term" value="P:ribosomal large subunit export from nucleus"/>
    <property type="evidence" value="ECO:0007669"/>
    <property type="project" value="TreeGrafter"/>
</dbReference>
<keyword evidence="3 7" id="KW-0813">Transport</keyword>
<dbReference type="Pfam" id="PF21193">
    <property type="entry name" value="NMD_SH3"/>
    <property type="match status" value="1"/>
</dbReference>
<evidence type="ECO:0000256" key="7">
    <source>
        <dbReference type="RuleBase" id="RU364108"/>
    </source>
</evidence>
<comment type="subcellular location">
    <subcellularLocation>
        <location evidence="7">Cytoplasm</location>
    </subcellularLocation>
    <subcellularLocation>
        <location evidence="7">Nucleus</location>
    </subcellularLocation>
</comment>
<evidence type="ECO:0000256" key="2">
    <source>
        <dbReference type="ARBA" id="ARBA00017035"/>
    </source>
</evidence>
<sequence>MCAPCLATEVDITEGIMKEGTLVQCRGCLRFQRIGKGNNIGFAECPLESIELMALCLKKINGLTRSIKLVDASFIWTEPHSRRIKLKLTVRKEVMRNTVLQTAFVVTFAIDYLKCPDCTAQSRNATWSGLVQIRQKVNHKRTFYHLEQVILKHSAHERAIGMGSEKDGMDFFFAEKNSAERFAQFVAQHVPLRTKTARQLVSTDNHNNTANVKLTIVGEIAPICKDDLVVLDKRMAQLCGSSLVLVSRVTTQIHIVDPLTARRTEIPSDRYWKSPFEALDSASSLVNFIVLDVELFERKASLQQTNAMDQMAIVEVARVSDFGVNDTTFHVTTHLGRYLSAGDNVKGYDLGRCNFGTQQLDCLKDDLPDIILVRRVAPKSIEDKKRGGKTKTAPRKSLGMGRGTGLKEKEVEQEEVDFEVFMEEYEGEDEMEEDGGAAQVAPLT</sequence>
<dbReference type="EMBL" id="VJMH01005179">
    <property type="protein sequence ID" value="KAF0699419.1"/>
    <property type="molecule type" value="Genomic_DNA"/>
</dbReference>
<feature type="domain" description="60S ribosomal export protein NMD3 SH3" evidence="11">
    <location>
        <begin position="223"/>
        <end position="268"/>
    </location>
</feature>
<evidence type="ECO:0000256" key="6">
    <source>
        <dbReference type="ARBA" id="ARBA00023242"/>
    </source>
</evidence>
<dbReference type="InterPro" id="IPR007064">
    <property type="entry name" value="Nmd3_N"/>
</dbReference>
<feature type="region of interest" description="Disordered" evidence="8">
    <location>
        <begin position="382"/>
        <end position="413"/>
    </location>
</feature>
<keyword evidence="4 7" id="KW-0963">Cytoplasm</keyword>